<reference evidence="11" key="1">
    <citation type="submission" date="2020-07" db="EMBL/GenBank/DDBJ databases">
        <authorList>
            <person name="Lin J."/>
        </authorList>
    </citation>
    <scope>NUCLEOTIDE SEQUENCE</scope>
</reference>
<evidence type="ECO:0000256" key="1">
    <source>
        <dbReference type="ARBA" id="ARBA00004141"/>
    </source>
</evidence>
<feature type="compositionally biased region" description="Basic and acidic residues" evidence="8">
    <location>
        <begin position="34"/>
        <end position="51"/>
    </location>
</feature>
<accession>A0A6V7Q7G8</accession>
<evidence type="ECO:0000256" key="5">
    <source>
        <dbReference type="ARBA" id="ARBA00023043"/>
    </source>
</evidence>
<protein>
    <recommendedName>
        <fullName evidence="10">PGG domain-containing protein</fullName>
    </recommendedName>
</protein>
<feature type="repeat" description="ANK" evidence="7">
    <location>
        <begin position="258"/>
        <end position="291"/>
    </location>
</feature>
<sequence>MERQSSLRLGALERLHSFMEKQKSFRLGSMEKQQSFKERKSKDSPGKKGDTSLHLAARAGNLAHVQKILSECDETQLRDLVSKQNQDGETALYVSAEKGYVDVVREILSLSDVQSAAVKANNSFDAFHIAAKQGHLEVVKELLHYFPALAMTTNSLNSTAFDTAATQGHTDIVNLLLETDASLARIARNNGKTALHSAARMGHVEVVRSILNKDPGIGLRTDKKGQTALHMAVKGQNVDVVLELVKPDVSVIHLEDNKGNKPLHIATRKGNLKMLRALLSVEGIDVNAVNKAGDTALAIAEKCCNEEIAAVLSEVGAVTVKGAVNTPKSPAKQLKQTVSDIKHDVQSQLRQNRQTEMKVKKIKRRLHKLHIGGLNNAISSNTVVAVLIATVAFAAIFVVPGQFAQVDTLCRQPASPPDVIPGQAYIAGNAFFIIFLIFDSLALFISLAVVIVQTSLIVVEQRAKKRMVFVMNKLMWLACLFISAAFISLTYVVVDDRWLAWSTMAIGTLIMLATIGAMCYCIVAHRMEEKNMRRIRRASASQSRSWSLSVGSDSELLNNEYKKMYAL</sequence>
<feature type="transmembrane region" description="Helical" evidence="9">
    <location>
        <begin position="500"/>
        <end position="523"/>
    </location>
</feature>
<dbReference type="GO" id="GO:0005886">
    <property type="term" value="C:plasma membrane"/>
    <property type="evidence" value="ECO:0007669"/>
    <property type="project" value="TreeGrafter"/>
</dbReference>
<feature type="transmembrane region" description="Helical" evidence="9">
    <location>
        <begin position="474"/>
        <end position="494"/>
    </location>
</feature>
<feature type="transmembrane region" description="Helical" evidence="9">
    <location>
        <begin position="383"/>
        <end position="404"/>
    </location>
</feature>
<dbReference type="Gene3D" id="1.25.40.20">
    <property type="entry name" value="Ankyrin repeat-containing domain"/>
    <property type="match status" value="3"/>
</dbReference>
<dbReference type="PANTHER" id="PTHR24186:SF8">
    <property type="entry name" value="ANKYRIN REPEAT FAMILY PROTEIN"/>
    <property type="match status" value="1"/>
</dbReference>
<feature type="repeat" description="ANK" evidence="7">
    <location>
        <begin position="224"/>
        <end position="256"/>
    </location>
</feature>
<evidence type="ECO:0000256" key="7">
    <source>
        <dbReference type="PROSITE-ProRule" id="PRU00023"/>
    </source>
</evidence>
<evidence type="ECO:0000256" key="6">
    <source>
        <dbReference type="ARBA" id="ARBA00023136"/>
    </source>
</evidence>
<evidence type="ECO:0000313" key="11">
    <source>
        <dbReference type="EMBL" id="CAD1838921.1"/>
    </source>
</evidence>
<dbReference type="InterPro" id="IPR036770">
    <property type="entry name" value="Ankyrin_rpt-contain_sf"/>
</dbReference>
<gene>
    <name evidence="11" type="ORF">CB5_LOCUS22132</name>
</gene>
<dbReference type="PROSITE" id="PS50088">
    <property type="entry name" value="ANK_REPEAT"/>
    <property type="match status" value="4"/>
</dbReference>
<feature type="domain" description="PGG" evidence="10">
    <location>
        <begin position="374"/>
        <end position="493"/>
    </location>
</feature>
<evidence type="ECO:0000256" key="8">
    <source>
        <dbReference type="SAM" id="MobiDB-lite"/>
    </source>
</evidence>
<dbReference type="PROSITE" id="PS50297">
    <property type="entry name" value="ANK_REP_REGION"/>
    <property type="match status" value="2"/>
</dbReference>
<feature type="repeat" description="ANK" evidence="7">
    <location>
        <begin position="48"/>
        <end position="80"/>
    </location>
</feature>
<dbReference type="EMBL" id="LR862133">
    <property type="protein sequence ID" value="CAD1838921.1"/>
    <property type="molecule type" value="Genomic_DNA"/>
</dbReference>
<name>A0A6V7Q7G8_ANACO</name>
<dbReference type="Pfam" id="PF13962">
    <property type="entry name" value="PGG"/>
    <property type="match status" value="1"/>
</dbReference>
<keyword evidence="2 9" id="KW-0812">Transmembrane</keyword>
<evidence type="ECO:0000256" key="9">
    <source>
        <dbReference type="SAM" id="Phobius"/>
    </source>
</evidence>
<evidence type="ECO:0000256" key="4">
    <source>
        <dbReference type="ARBA" id="ARBA00022989"/>
    </source>
</evidence>
<keyword evidence="5 7" id="KW-0040">ANK repeat</keyword>
<evidence type="ECO:0000256" key="3">
    <source>
        <dbReference type="ARBA" id="ARBA00022737"/>
    </source>
</evidence>
<keyword evidence="3" id="KW-0677">Repeat</keyword>
<dbReference type="PANTHER" id="PTHR24186">
    <property type="entry name" value="PROTEIN PHOSPHATASE 1 REGULATORY SUBUNIT"/>
    <property type="match status" value="1"/>
</dbReference>
<comment type="subcellular location">
    <subcellularLocation>
        <location evidence="1">Membrane</location>
        <topology evidence="1">Multi-pass membrane protein</topology>
    </subcellularLocation>
</comment>
<evidence type="ECO:0000256" key="2">
    <source>
        <dbReference type="ARBA" id="ARBA00022692"/>
    </source>
</evidence>
<keyword evidence="4 9" id="KW-1133">Transmembrane helix</keyword>
<dbReference type="SUPFAM" id="SSF48403">
    <property type="entry name" value="Ankyrin repeat"/>
    <property type="match status" value="1"/>
</dbReference>
<keyword evidence="6 9" id="KW-0472">Membrane</keyword>
<dbReference type="InterPro" id="IPR002110">
    <property type="entry name" value="Ankyrin_rpt"/>
</dbReference>
<evidence type="ECO:0000259" key="10">
    <source>
        <dbReference type="Pfam" id="PF13962"/>
    </source>
</evidence>
<dbReference type="Pfam" id="PF12796">
    <property type="entry name" value="Ank_2"/>
    <property type="match status" value="4"/>
</dbReference>
<feature type="region of interest" description="Disordered" evidence="8">
    <location>
        <begin position="23"/>
        <end position="51"/>
    </location>
</feature>
<proteinExistence type="predicted"/>
<dbReference type="SMART" id="SM00248">
    <property type="entry name" value="ANK"/>
    <property type="match status" value="8"/>
</dbReference>
<dbReference type="AlphaFoldDB" id="A0A6V7Q7G8"/>
<dbReference type="InterPro" id="IPR026961">
    <property type="entry name" value="PGG_dom"/>
</dbReference>
<feature type="transmembrane region" description="Helical" evidence="9">
    <location>
        <begin position="424"/>
        <end position="453"/>
    </location>
</feature>
<organism evidence="11">
    <name type="scientific">Ananas comosus var. bracteatus</name>
    <name type="common">red pineapple</name>
    <dbReference type="NCBI Taxonomy" id="296719"/>
    <lineage>
        <taxon>Eukaryota</taxon>
        <taxon>Viridiplantae</taxon>
        <taxon>Streptophyta</taxon>
        <taxon>Embryophyta</taxon>
        <taxon>Tracheophyta</taxon>
        <taxon>Spermatophyta</taxon>
        <taxon>Magnoliopsida</taxon>
        <taxon>Liliopsida</taxon>
        <taxon>Poales</taxon>
        <taxon>Bromeliaceae</taxon>
        <taxon>Bromelioideae</taxon>
        <taxon>Ananas</taxon>
    </lineage>
</organism>
<feature type="repeat" description="ANK" evidence="7">
    <location>
        <begin position="190"/>
        <end position="222"/>
    </location>
</feature>